<dbReference type="PROSITE" id="PS50033">
    <property type="entry name" value="UBX"/>
    <property type="match status" value="1"/>
</dbReference>
<evidence type="ECO:0000313" key="4">
    <source>
        <dbReference type="Proteomes" id="UP000698800"/>
    </source>
</evidence>
<organism evidence="3 4">
    <name type="scientific">Glutinoglossum americanum</name>
    <dbReference type="NCBI Taxonomy" id="1670608"/>
    <lineage>
        <taxon>Eukaryota</taxon>
        <taxon>Fungi</taxon>
        <taxon>Dikarya</taxon>
        <taxon>Ascomycota</taxon>
        <taxon>Pezizomycotina</taxon>
        <taxon>Geoglossomycetes</taxon>
        <taxon>Geoglossales</taxon>
        <taxon>Geoglossaceae</taxon>
        <taxon>Glutinoglossum</taxon>
    </lineage>
</organism>
<feature type="compositionally biased region" description="Low complexity" evidence="1">
    <location>
        <begin position="216"/>
        <end position="228"/>
    </location>
</feature>
<feature type="compositionally biased region" description="Basic and acidic residues" evidence="1">
    <location>
        <begin position="467"/>
        <end position="486"/>
    </location>
</feature>
<sequence length="498" mass="54444">MSSSHVVVIDPRVKRVTVKVTPSRFLSDILKEACTKLGLEAGQYTLKHSKKQLDLSCPIRLSGLPSGAKLELVQISQSPSPVSVALQIPDNLVSDASKARLTNKFSSTTSIWIILRRFESENQSLNFTARGFTVGGITERLLYQAPVVQAMGRELSSFTDMQMTLRDLGYNSGSILLRLSFKPTAKPFEEAMLEISQYFKDIENTGVASGSLPEDAASSSSTANAAMSQGNNGKDVVLDTRAEKTHDGEASETGQLDEQSSNLEELGVSADEPVVGPGQRPVLIYAPSSNSTPQAATYDFNAADYEPTIDHAKLHQARLSSTAQNRRLLSDAELAAKQRATSERLAKVTDIDVKIRYPDEMQVVRRFSSTDSAASLYDFASSTLKHRDEPFSLSFKSSKGPNMTVPRDANVILVKDLGFEGRMLITLAWDEGASTQARNDGALKDEYAEMAKEIKVQEIQAVQVAEEQEKRGGKGKERATGGEQKKGMPKWFKLPGRK</sequence>
<keyword evidence="4" id="KW-1185">Reference proteome</keyword>
<dbReference type="CDD" id="cd16105">
    <property type="entry name" value="Ubl_ASPSCR1_like"/>
    <property type="match status" value="1"/>
</dbReference>
<protein>
    <recommendedName>
        <fullName evidence="2">UBX domain-containing protein</fullName>
    </recommendedName>
</protein>
<dbReference type="Gene3D" id="3.10.20.90">
    <property type="entry name" value="Phosphatidylinositol 3-kinase Catalytic Subunit, Chain A, domain 1"/>
    <property type="match status" value="1"/>
</dbReference>
<dbReference type="GO" id="GO:0006886">
    <property type="term" value="P:intracellular protein transport"/>
    <property type="evidence" value="ECO:0007669"/>
    <property type="project" value="TreeGrafter"/>
</dbReference>
<dbReference type="InterPro" id="IPR001012">
    <property type="entry name" value="UBX_dom"/>
</dbReference>
<dbReference type="GO" id="GO:0005634">
    <property type="term" value="C:nucleus"/>
    <property type="evidence" value="ECO:0007669"/>
    <property type="project" value="TreeGrafter"/>
</dbReference>
<name>A0A9P8L4U8_9PEZI</name>
<comment type="caution">
    <text evidence="3">The sequence shown here is derived from an EMBL/GenBank/DDBJ whole genome shotgun (WGS) entry which is preliminary data.</text>
</comment>
<dbReference type="AlphaFoldDB" id="A0A9P8L4U8"/>
<dbReference type="GO" id="GO:0012506">
    <property type="term" value="C:vesicle membrane"/>
    <property type="evidence" value="ECO:0007669"/>
    <property type="project" value="TreeGrafter"/>
</dbReference>
<dbReference type="GO" id="GO:0005737">
    <property type="term" value="C:cytoplasm"/>
    <property type="evidence" value="ECO:0007669"/>
    <property type="project" value="TreeGrafter"/>
</dbReference>
<dbReference type="Pfam" id="PF00789">
    <property type="entry name" value="UBX"/>
    <property type="match status" value="1"/>
</dbReference>
<dbReference type="Proteomes" id="UP000698800">
    <property type="component" value="Unassembled WGS sequence"/>
</dbReference>
<proteinExistence type="predicted"/>
<dbReference type="CDD" id="cd17075">
    <property type="entry name" value="UBX1_UBXN9"/>
    <property type="match status" value="1"/>
</dbReference>
<dbReference type="PANTHER" id="PTHR46467:SF1">
    <property type="entry name" value="TETHER CONTAINING UBX DOMAIN FOR GLUT4"/>
    <property type="match status" value="1"/>
</dbReference>
<feature type="region of interest" description="Disordered" evidence="1">
    <location>
        <begin position="465"/>
        <end position="498"/>
    </location>
</feature>
<evidence type="ECO:0000256" key="1">
    <source>
        <dbReference type="SAM" id="MobiDB-lite"/>
    </source>
</evidence>
<reference evidence="3" key="1">
    <citation type="submission" date="2021-03" db="EMBL/GenBank/DDBJ databases">
        <title>Comparative genomics and phylogenomic investigation of the class Geoglossomycetes provide insights into ecological specialization and systematics.</title>
        <authorList>
            <person name="Melie T."/>
            <person name="Pirro S."/>
            <person name="Miller A.N."/>
            <person name="Quandt A."/>
        </authorList>
    </citation>
    <scope>NUCLEOTIDE SEQUENCE</scope>
    <source>
        <strain evidence="3">GBOQ0MN5Z8</strain>
    </source>
</reference>
<gene>
    <name evidence="3" type="ORF">FGG08_003372</name>
</gene>
<dbReference type="OrthoDB" id="440781at2759"/>
<dbReference type="CDD" id="cd01767">
    <property type="entry name" value="UBX"/>
    <property type="match status" value="1"/>
</dbReference>
<dbReference type="EMBL" id="JAGHQL010000058">
    <property type="protein sequence ID" value="KAH0542250.1"/>
    <property type="molecule type" value="Genomic_DNA"/>
</dbReference>
<evidence type="ECO:0000313" key="3">
    <source>
        <dbReference type="EMBL" id="KAH0542250.1"/>
    </source>
</evidence>
<dbReference type="SUPFAM" id="SSF54236">
    <property type="entry name" value="Ubiquitin-like"/>
    <property type="match status" value="2"/>
</dbReference>
<dbReference type="InterPro" id="IPR059238">
    <property type="entry name" value="UBX1_UBXN9"/>
</dbReference>
<dbReference type="InterPro" id="IPR029071">
    <property type="entry name" value="Ubiquitin-like_domsf"/>
</dbReference>
<dbReference type="PANTHER" id="PTHR46467">
    <property type="entry name" value="TETHER CONTAINING UBX DOMAIN FOR GLUT4"/>
    <property type="match status" value="1"/>
</dbReference>
<accession>A0A9P8L4U8</accession>
<feature type="domain" description="UBX" evidence="2">
    <location>
        <begin position="353"/>
        <end position="393"/>
    </location>
</feature>
<dbReference type="InterPro" id="IPR021569">
    <property type="entry name" value="TUG-UBL1"/>
</dbReference>
<dbReference type="Pfam" id="PF11470">
    <property type="entry name" value="TUG-UBL1"/>
    <property type="match status" value="1"/>
</dbReference>
<feature type="region of interest" description="Disordered" evidence="1">
    <location>
        <begin position="210"/>
        <end position="234"/>
    </location>
</feature>
<evidence type="ECO:0000259" key="2">
    <source>
        <dbReference type="PROSITE" id="PS50033"/>
    </source>
</evidence>